<dbReference type="PANTHER" id="PTHR43394:SF1">
    <property type="entry name" value="ATP-BINDING CASSETTE SUB-FAMILY B MEMBER 10, MITOCHONDRIAL"/>
    <property type="match status" value="1"/>
</dbReference>
<dbReference type="GO" id="GO:0005886">
    <property type="term" value="C:plasma membrane"/>
    <property type="evidence" value="ECO:0007669"/>
    <property type="project" value="UniProtKB-SubCell"/>
</dbReference>
<keyword evidence="6 12" id="KW-0067">ATP-binding</keyword>
<proteinExistence type="predicted"/>
<evidence type="ECO:0000256" key="9">
    <source>
        <dbReference type="SAM" id="Phobius"/>
    </source>
</evidence>
<dbReference type="Proteomes" id="UP000305654">
    <property type="component" value="Unassembled WGS sequence"/>
</dbReference>
<evidence type="ECO:0000256" key="4">
    <source>
        <dbReference type="ARBA" id="ARBA00022692"/>
    </source>
</evidence>
<gene>
    <name evidence="12" type="ORF">FE263_09440</name>
</gene>
<comment type="caution">
    <text evidence="12">The sequence shown here is derived from an EMBL/GenBank/DDBJ whole genome shotgun (WGS) entry which is preliminary data.</text>
</comment>
<evidence type="ECO:0000256" key="1">
    <source>
        <dbReference type="ARBA" id="ARBA00004651"/>
    </source>
</evidence>
<feature type="transmembrane region" description="Helical" evidence="9">
    <location>
        <begin position="39"/>
        <end position="57"/>
    </location>
</feature>
<dbReference type="InterPro" id="IPR003593">
    <property type="entry name" value="AAA+_ATPase"/>
</dbReference>
<dbReference type="PROSITE" id="PS00211">
    <property type="entry name" value="ABC_TRANSPORTER_1"/>
    <property type="match status" value="1"/>
</dbReference>
<dbReference type="Gene3D" id="3.40.50.300">
    <property type="entry name" value="P-loop containing nucleotide triphosphate hydrolases"/>
    <property type="match status" value="1"/>
</dbReference>
<evidence type="ECO:0000256" key="7">
    <source>
        <dbReference type="ARBA" id="ARBA00022989"/>
    </source>
</evidence>
<dbReference type="RefSeq" id="WP_138325766.1">
    <property type="nucleotide sequence ID" value="NZ_VCDI01000003.1"/>
</dbReference>
<evidence type="ECO:0000256" key="5">
    <source>
        <dbReference type="ARBA" id="ARBA00022741"/>
    </source>
</evidence>
<dbReference type="EMBL" id="VCDI01000003">
    <property type="protein sequence ID" value="TLU72304.1"/>
    <property type="molecule type" value="Genomic_DNA"/>
</dbReference>
<dbReference type="InterPro" id="IPR039421">
    <property type="entry name" value="Type_1_exporter"/>
</dbReference>
<feature type="domain" description="ABC transporter" evidence="10">
    <location>
        <begin position="358"/>
        <end position="592"/>
    </location>
</feature>
<keyword evidence="13" id="KW-1185">Reference proteome</keyword>
<feature type="transmembrane region" description="Helical" evidence="9">
    <location>
        <begin position="266"/>
        <end position="285"/>
    </location>
</feature>
<dbReference type="AlphaFoldDB" id="A0A5R9J3V4"/>
<evidence type="ECO:0000313" key="12">
    <source>
        <dbReference type="EMBL" id="TLU72304.1"/>
    </source>
</evidence>
<dbReference type="InterPro" id="IPR017871">
    <property type="entry name" value="ABC_transporter-like_CS"/>
</dbReference>
<dbReference type="CDD" id="cd07346">
    <property type="entry name" value="ABC_6TM_exporters"/>
    <property type="match status" value="1"/>
</dbReference>
<comment type="subcellular location">
    <subcellularLocation>
        <location evidence="1">Cell membrane</location>
        <topology evidence="1">Multi-pass membrane protein</topology>
    </subcellularLocation>
</comment>
<accession>A0A5R9J3V4</accession>
<dbReference type="Pfam" id="PF00005">
    <property type="entry name" value="ABC_tran"/>
    <property type="match status" value="1"/>
</dbReference>
<dbReference type="FunFam" id="3.40.50.300:FF:000221">
    <property type="entry name" value="Multidrug ABC transporter ATP-binding protein"/>
    <property type="match status" value="1"/>
</dbReference>
<dbReference type="InterPro" id="IPR011527">
    <property type="entry name" value="ABC1_TM_dom"/>
</dbReference>
<dbReference type="InterPro" id="IPR027417">
    <property type="entry name" value="P-loop_NTPase"/>
</dbReference>
<feature type="domain" description="ABC transmembrane type-1" evidence="11">
    <location>
        <begin position="39"/>
        <end position="323"/>
    </location>
</feature>
<dbReference type="InterPro" id="IPR036640">
    <property type="entry name" value="ABC1_TM_sf"/>
</dbReference>
<evidence type="ECO:0000256" key="3">
    <source>
        <dbReference type="ARBA" id="ARBA00022475"/>
    </source>
</evidence>
<dbReference type="SMART" id="SM00382">
    <property type="entry name" value="AAA"/>
    <property type="match status" value="1"/>
</dbReference>
<keyword evidence="2" id="KW-0813">Transport</keyword>
<evidence type="ECO:0000313" key="13">
    <source>
        <dbReference type="Proteomes" id="UP000305654"/>
    </source>
</evidence>
<evidence type="ECO:0000259" key="11">
    <source>
        <dbReference type="PROSITE" id="PS50929"/>
    </source>
</evidence>
<evidence type="ECO:0000259" key="10">
    <source>
        <dbReference type="PROSITE" id="PS50893"/>
    </source>
</evidence>
<dbReference type="InterPro" id="IPR003439">
    <property type="entry name" value="ABC_transporter-like_ATP-bd"/>
</dbReference>
<name>A0A5R9J3V4_9PROT</name>
<protein>
    <submittedName>
        <fullName evidence="12">ABC transporter ATP-binding protein</fullName>
    </submittedName>
</protein>
<organism evidence="12 13">
    <name type="scientific">Lichenicoccus roseus</name>
    <dbReference type="NCBI Taxonomy" id="2683649"/>
    <lineage>
        <taxon>Bacteria</taxon>
        <taxon>Pseudomonadati</taxon>
        <taxon>Pseudomonadota</taxon>
        <taxon>Alphaproteobacteria</taxon>
        <taxon>Acetobacterales</taxon>
        <taxon>Acetobacteraceae</taxon>
        <taxon>Lichenicoccus</taxon>
    </lineage>
</organism>
<dbReference type="GO" id="GO:0005524">
    <property type="term" value="F:ATP binding"/>
    <property type="evidence" value="ECO:0007669"/>
    <property type="project" value="UniProtKB-KW"/>
</dbReference>
<dbReference type="PROSITE" id="PS50893">
    <property type="entry name" value="ABC_TRANSPORTER_2"/>
    <property type="match status" value="1"/>
</dbReference>
<keyword evidence="8 9" id="KW-0472">Membrane</keyword>
<sequence>MTTTVDHSATISDADLVRLSRQPLAFMFRYVRRHKVQHIAIMLSVILAVGCAVGSSYAVNFLVDTLNSHRNGPMGPVWRAVGLLGGLIAFDNMAWRIGGWISTYAFVTVTGDLRRDLFRHLTGHAPSYFADRMPGTLAGRISATATAMFTLENLTFWNVLPPCLNVAFSILLMIIVSPLMAAVLVVLAGLLSWLMFSLAAGGRPLHHRYATEAARVDGELLDVINNMPLVRAFGATHRERRRFGERMKGEMDWRGRSLRYLEKLRLVHALLTAIMTAGLLVWAILLWHSHKASVGEVVMVTTLGFMILHGTRDLAVALVETIQHMARLAEALGTLLLPHDMPDEADATGFNGPPRGEVVFDNVTYAYPGGSPILDGFNLRVEGGTRVGLVGRSGSGKTTVLALLQRLRYIQGGRLLIDGVELRSLTEEALRSVISVVPQDVSLFHRSVMENIRYGKPEASDDEVRVAAGNAGCSDFIEAMPEGYRTEVGDRGVKLSGGQRQRLAIARAFLRNAPILLLDEATSALDSESEQKVQEALERLMVGRTVIAVAHRLSTLRDFDRIIVMQSGRVLQDGSPAQLERIEGPYRDLLSLQAVSLEDVA</sequence>
<keyword evidence="3" id="KW-1003">Cell membrane</keyword>
<dbReference type="SUPFAM" id="SSF52540">
    <property type="entry name" value="P-loop containing nucleoside triphosphate hydrolases"/>
    <property type="match status" value="1"/>
</dbReference>
<dbReference type="OrthoDB" id="5288404at2"/>
<reference evidence="12 13" key="1">
    <citation type="submission" date="2019-05" db="EMBL/GenBank/DDBJ databases">
        <authorList>
            <person name="Pankratov T."/>
            <person name="Grouzdev D."/>
        </authorList>
    </citation>
    <scope>NUCLEOTIDE SEQUENCE [LARGE SCALE GENOMIC DNA]</scope>
    <source>
        <strain evidence="12 13">KEBCLARHB70R</strain>
    </source>
</reference>
<evidence type="ECO:0000256" key="2">
    <source>
        <dbReference type="ARBA" id="ARBA00022448"/>
    </source>
</evidence>
<dbReference type="Gene3D" id="1.20.1560.10">
    <property type="entry name" value="ABC transporter type 1, transmembrane domain"/>
    <property type="match status" value="1"/>
</dbReference>
<feature type="transmembrane region" description="Helical" evidence="9">
    <location>
        <begin position="166"/>
        <end position="199"/>
    </location>
</feature>
<dbReference type="GO" id="GO:0015421">
    <property type="term" value="F:ABC-type oligopeptide transporter activity"/>
    <property type="evidence" value="ECO:0007669"/>
    <property type="project" value="TreeGrafter"/>
</dbReference>
<dbReference type="PROSITE" id="PS50929">
    <property type="entry name" value="ABC_TM1F"/>
    <property type="match status" value="1"/>
</dbReference>
<dbReference type="PANTHER" id="PTHR43394">
    <property type="entry name" value="ATP-DEPENDENT PERMEASE MDL1, MITOCHONDRIAL"/>
    <property type="match status" value="1"/>
</dbReference>
<evidence type="ECO:0000256" key="8">
    <source>
        <dbReference type="ARBA" id="ARBA00023136"/>
    </source>
</evidence>
<keyword evidence="5" id="KW-0547">Nucleotide-binding</keyword>
<evidence type="ECO:0000256" key="6">
    <source>
        <dbReference type="ARBA" id="ARBA00022840"/>
    </source>
</evidence>
<feature type="transmembrane region" description="Helical" evidence="9">
    <location>
        <begin position="77"/>
        <end position="95"/>
    </location>
</feature>
<dbReference type="GO" id="GO:0016887">
    <property type="term" value="F:ATP hydrolysis activity"/>
    <property type="evidence" value="ECO:0007669"/>
    <property type="project" value="InterPro"/>
</dbReference>
<dbReference type="Pfam" id="PF00664">
    <property type="entry name" value="ABC_membrane"/>
    <property type="match status" value="1"/>
</dbReference>
<keyword evidence="4 9" id="KW-0812">Transmembrane</keyword>
<dbReference type="SUPFAM" id="SSF90123">
    <property type="entry name" value="ABC transporter transmembrane region"/>
    <property type="match status" value="1"/>
</dbReference>
<keyword evidence="7 9" id="KW-1133">Transmembrane helix</keyword>